<dbReference type="GO" id="GO:0004180">
    <property type="term" value="F:carboxypeptidase activity"/>
    <property type="evidence" value="ECO:0007669"/>
    <property type="project" value="UniProtKB-KW"/>
</dbReference>
<evidence type="ECO:0000313" key="2">
    <source>
        <dbReference type="EMBL" id="SEB07616.1"/>
    </source>
</evidence>
<keyword evidence="2" id="KW-0645">Protease</keyword>
<evidence type="ECO:0000256" key="1">
    <source>
        <dbReference type="SAM" id="SignalP"/>
    </source>
</evidence>
<dbReference type="OrthoDB" id="1151166at2"/>
<keyword evidence="1" id="KW-0732">Signal</keyword>
<sequence length="213" mass="24106">MKRCCLFVLMPMLWLILAGVPLSLAAQDLLPAVKGLVKSKADVALSHVTVEVRNKKGDFYAHTFTDDEGVFTFSNLKPGDAYSFTFTHLGYSKKVLEGYSYKPGEMITLSVQLTETVKDMNPVVVTALGVKREAKALSYSQQSVDVNSLNETKDPNFINSLSLSYRCKYGGEIHFYEVIRYCRLFFTYGLPRCGGENGILRERRSLFYHQRTR</sequence>
<dbReference type="SUPFAM" id="SSF49464">
    <property type="entry name" value="Carboxypeptidase regulatory domain-like"/>
    <property type="match status" value="1"/>
</dbReference>
<dbReference type="Proteomes" id="UP000199656">
    <property type="component" value="Unassembled WGS sequence"/>
</dbReference>
<proteinExistence type="predicted"/>
<dbReference type="Gene3D" id="2.60.40.1120">
    <property type="entry name" value="Carboxypeptidase-like, regulatory domain"/>
    <property type="match status" value="1"/>
</dbReference>
<organism evidence="2 3">
    <name type="scientific">Chitinophaga terrae</name>
    <name type="common">ex Kim and Jung 2007</name>
    <dbReference type="NCBI Taxonomy" id="408074"/>
    <lineage>
        <taxon>Bacteria</taxon>
        <taxon>Pseudomonadati</taxon>
        <taxon>Bacteroidota</taxon>
        <taxon>Chitinophagia</taxon>
        <taxon>Chitinophagales</taxon>
        <taxon>Chitinophagaceae</taxon>
        <taxon>Chitinophaga</taxon>
    </lineage>
</organism>
<name>A0A1H4GDD2_9BACT</name>
<dbReference type="STRING" id="408074.SAMN05660909_05212"/>
<reference evidence="3" key="1">
    <citation type="submission" date="2016-10" db="EMBL/GenBank/DDBJ databases">
        <authorList>
            <person name="Varghese N."/>
            <person name="Submissions S."/>
        </authorList>
    </citation>
    <scope>NUCLEOTIDE SEQUENCE [LARGE SCALE GENOMIC DNA]</scope>
    <source>
        <strain evidence="3">DSM 23920</strain>
    </source>
</reference>
<feature type="signal peptide" evidence="1">
    <location>
        <begin position="1"/>
        <end position="25"/>
    </location>
</feature>
<evidence type="ECO:0000313" key="3">
    <source>
        <dbReference type="Proteomes" id="UP000199656"/>
    </source>
</evidence>
<dbReference type="AlphaFoldDB" id="A0A1H4GDD2"/>
<feature type="chain" id="PRO_5011639188" evidence="1">
    <location>
        <begin position="26"/>
        <end position="213"/>
    </location>
</feature>
<dbReference type="Pfam" id="PF13620">
    <property type="entry name" value="CarboxypepD_reg"/>
    <property type="match status" value="1"/>
</dbReference>
<dbReference type="RefSeq" id="WP_089765620.1">
    <property type="nucleotide sequence ID" value="NZ_BKAT01000060.1"/>
</dbReference>
<keyword evidence="3" id="KW-1185">Reference proteome</keyword>
<protein>
    <submittedName>
        <fullName evidence="2">Carboxypeptidase regulatory-like domain-containing protein</fullName>
    </submittedName>
</protein>
<dbReference type="InterPro" id="IPR008969">
    <property type="entry name" value="CarboxyPept-like_regulatory"/>
</dbReference>
<accession>A0A1H4GDD2</accession>
<keyword evidence="2" id="KW-0378">Hydrolase</keyword>
<gene>
    <name evidence="2" type="ORF">SAMN05660909_05212</name>
</gene>
<keyword evidence="2" id="KW-0121">Carboxypeptidase</keyword>
<dbReference type="EMBL" id="FNRL01000037">
    <property type="protein sequence ID" value="SEB07616.1"/>
    <property type="molecule type" value="Genomic_DNA"/>
</dbReference>